<evidence type="ECO:0000259" key="1">
    <source>
        <dbReference type="PROSITE" id="PS51717"/>
    </source>
</evidence>
<gene>
    <name evidence="2" type="ORF">NDU88_011066</name>
</gene>
<dbReference type="InterPro" id="IPR030383">
    <property type="entry name" value="G_VLIG_dom"/>
</dbReference>
<dbReference type="GO" id="GO:0005525">
    <property type="term" value="F:GTP binding"/>
    <property type="evidence" value="ECO:0007669"/>
    <property type="project" value="InterPro"/>
</dbReference>
<organism evidence="2 3">
    <name type="scientific">Pleurodeles waltl</name>
    <name type="common">Iberian ribbed newt</name>
    <dbReference type="NCBI Taxonomy" id="8319"/>
    <lineage>
        <taxon>Eukaryota</taxon>
        <taxon>Metazoa</taxon>
        <taxon>Chordata</taxon>
        <taxon>Craniata</taxon>
        <taxon>Vertebrata</taxon>
        <taxon>Euteleostomi</taxon>
        <taxon>Amphibia</taxon>
        <taxon>Batrachia</taxon>
        <taxon>Caudata</taxon>
        <taxon>Salamandroidea</taxon>
        <taxon>Salamandridae</taxon>
        <taxon>Pleurodelinae</taxon>
        <taxon>Pleurodeles</taxon>
    </lineage>
</organism>
<dbReference type="PROSITE" id="PS51717">
    <property type="entry name" value="G_VLIG"/>
    <property type="match status" value="1"/>
</dbReference>
<protein>
    <recommendedName>
        <fullName evidence="1">VLIG-type G domain-containing protein</fullName>
    </recommendedName>
</protein>
<name>A0AAV7S560_PLEWA</name>
<comment type="caution">
    <text evidence="2">The sequence shown here is derived from an EMBL/GenBank/DDBJ whole genome shotgun (WGS) entry which is preliminary data.</text>
</comment>
<proteinExistence type="predicted"/>
<feature type="domain" description="VLIG-type G" evidence="1">
    <location>
        <begin position="1"/>
        <end position="135"/>
    </location>
</feature>
<dbReference type="Pfam" id="PF25683">
    <property type="entry name" value="URGCP_GTPase"/>
    <property type="match status" value="1"/>
</dbReference>
<dbReference type="Proteomes" id="UP001066276">
    <property type="component" value="Chromosome 5"/>
</dbReference>
<dbReference type="EMBL" id="JANPWB010000009">
    <property type="protein sequence ID" value="KAJ1158375.1"/>
    <property type="molecule type" value="Genomic_DNA"/>
</dbReference>
<keyword evidence="3" id="KW-1185">Reference proteome</keyword>
<dbReference type="AlphaFoldDB" id="A0AAV7S560"/>
<accession>A0AAV7S560</accession>
<reference evidence="2" key="1">
    <citation type="journal article" date="2022" name="bioRxiv">
        <title>Sequencing and chromosome-scale assembly of the giantPleurodeles waltlgenome.</title>
        <authorList>
            <person name="Brown T."/>
            <person name="Elewa A."/>
            <person name="Iarovenko S."/>
            <person name="Subramanian E."/>
            <person name="Araus A.J."/>
            <person name="Petzold A."/>
            <person name="Susuki M."/>
            <person name="Suzuki K.-i.T."/>
            <person name="Hayashi T."/>
            <person name="Toyoda A."/>
            <person name="Oliveira C."/>
            <person name="Osipova E."/>
            <person name="Leigh N.D."/>
            <person name="Simon A."/>
            <person name="Yun M.H."/>
        </authorList>
    </citation>
    <scope>NUCLEOTIDE SEQUENCE</scope>
    <source>
        <strain evidence="2">20211129_DDA</strain>
        <tissue evidence="2">Liver</tissue>
    </source>
</reference>
<evidence type="ECO:0000313" key="2">
    <source>
        <dbReference type="EMBL" id="KAJ1158375.1"/>
    </source>
</evidence>
<dbReference type="InterPro" id="IPR058641">
    <property type="entry name" value="GVIN1_dom"/>
</dbReference>
<dbReference type="Pfam" id="PF25974">
    <property type="entry name" value="URGCP_9th"/>
    <property type="match status" value="1"/>
</dbReference>
<sequence>MEHFLQIAVHAFLRMKQVNISPSCLFVHQNVGDITAKAKNMEGRRQLQEKLDEMTLIAAQEECCYLTCFNDIIRFDVKSHIHYFAHLWEGDGPMAPPNPSYSQNVQELKSLILATAKRDAQCTMLKLSDLKLRIKDLWDALLHENFVFSFRNSLEIATYNKLEKMYNTWTWGLSEVFLKVQNKLNIKIGNSELQSVNRTYIDREVQEQYGSILRSMETFFNEDKDSKTLIQWKANTEIRLKDIKHDLIERTIKMAEEQIIVKSNKRKLDKINLDYEKQLLEKSKQTALCYKGKNLGEEELKNIFNGVWQSWLQYVISSSPPVEKPDVVVDMQNILLERFKSQPNLIDIFEESATWHNFTYVFTNHISSRRRFILFKKSLEPFELDIVTKVTDSLKDAVTKYIKEKEQKHENYCLSYFHKILNMIEEKLKSAFEGSKFRFQTEYKVYVSLYLCQLAAKRFVKMSESFQKENDPKTHLESKKEQFFIRFKLSCEGTVRTVTFADFVCKILKTAIRKEVYNKTAIDIASEMRSDCPAFNGNRSKLEHHLLLSLAEEENFENYMDYINQPKDAFQRFIKKRVYNYCFVEKKTMVKDYLNITLDSFERKVLKTIGDVTEEVHGKCSSMSTWSDEFYNQIKHFLIFQRSELIVFDKLEVTDVHVLQEAMTKALKTIVKDLREEFEKADFEEFEKKPHELLFEEFPGCWVKCPLCSAHCTNTISGHGGDHSVQFHRPEGLTGRKWFNTNIFIIDICTSSIQSDCKLVLADGRRCPYRTYREAGPEYKCWSITPDNSEQLYWSWFVSYFRAQLETHYGVTFSGKGAIPHEWEKIKKESVIEELRKQM</sequence>
<evidence type="ECO:0000313" key="3">
    <source>
        <dbReference type="Proteomes" id="UP001066276"/>
    </source>
</evidence>
<dbReference type="PANTHER" id="PTHR22796">
    <property type="entry name" value="URG4-RELATED"/>
    <property type="match status" value="1"/>
</dbReference>
<dbReference type="PANTHER" id="PTHR22796:SF6">
    <property type="entry name" value="INTERFERON-INDUCED VERY LARGE GTPASE 1-RELATED"/>
    <property type="match status" value="1"/>
</dbReference>